<evidence type="ECO:0000313" key="2">
    <source>
        <dbReference type="Proteomes" id="UP001159405"/>
    </source>
</evidence>
<protein>
    <submittedName>
        <fullName evidence="1">Uncharacterized protein</fullName>
    </submittedName>
</protein>
<accession>A0ABN8PW91</accession>
<feature type="non-terminal residue" evidence="1">
    <location>
        <position position="146"/>
    </location>
</feature>
<organism evidence="1 2">
    <name type="scientific">Porites lobata</name>
    <dbReference type="NCBI Taxonomy" id="104759"/>
    <lineage>
        <taxon>Eukaryota</taxon>
        <taxon>Metazoa</taxon>
        <taxon>Cnidaria</taxon>
        <taxon>Anthozoa</taxon>
        <taxon>Hexacorallia</taxon>
        <taxon>Scleractinia</taxon>
        <taxon>Fungiina</taxon>
        <taxon>Poritidae</taxon>
        <taxon>Porites</taxon>
    </lineage>
</organism>
<evidence type="ECO:0000313" key="1">
    <source>
        <dbReference type="EMBL" id="CAH3152173.1"/>
    </source>
</evidence>
<dbReference type="EMBL" id="CALNXK010000093">
    <property type="protein sequence ID" value="CAH3152173.1"/>
    <property type="molecule type" value="Genomic_DNA"/>
</dbReference>
<comment type="caution">
    <text evidence="1">The sequence shown here is derived from an EMBL/GenBank/DDBJ whole genome shotgun (WGS) entry which is preliminary data.</text>
</comment>
<sequence length="146" mass="16143">MSIPDDYLRACEGGDHLAREKLRHDVLIKRLDICLSALNCVESVQPICVMIMNLKGQLSKIAEMLAHHEVLSAEAQNTSYSAATASCKEIRIHLETSGLPQHKPIDIQTTDAGPGVSTNEKMSQLRLAECFMINGLDLQARFHYAP</sequence>
<name>A0ABN8PW91_9CNID</name>
<reference evidence="1 2" key="1">
    <citation type="submission" date="2022-05" db="EMBL/GenBank/DDBJ databases">
        <authorList>
            <consortium name="Genoscope - CEA"/>
            <person name="William W."/>
        </authorList>
    </citation>
    <scope>NUCLEOTIDE SEQUENCE [LARGE SCALE GENOMIC DNA]</scope>
</reference>
<gene>
    <name evidence="1" type="ORF">PLOB_00049075</name>
</gene>
<proteinExistence type="predicted"/>
<keyword evidence="2" id="KW-1185">Reference proteome</keyword>
<dbReference type="Proteomes" id="UP001159405">
    <property type="component" value="Unassembled WGS sequence"/>
</dbReference>